<sequence>MMNITQDFAPPFKLIAPYFIIGVIFYLFSSIFSLTLNINELNIHNPDLLSWTHLFLLGFVMMIIFGAMAQLIPVTLEVGHFSVEFYYIIYPLLLIGTLLMAFGFSSNSSFLPYGGVLVLLSMFIFLSEILLTMKKVTNFSNVIKSILVSNIFLFIGIIFGIIMALTYAGQFDADINELLKAHVFSVVLGYIIISIMALSLVLVPMFGLSHNFSQKPLNNAVIIMTTAVSFIIISAIFSLTIIDKIGYLLAVLALSIYFYQIFLIYKTRARKENDIYVISLFFSFATFLISIILGFLYIFIDYEPLLFTASWLMFSGFIAFVIIGHLYKIVPFLVWFEKFSPLVGKQKVPMLADMVPVKDANYQFIFASVGVVISSLGLLFMSDEIFKAGASFICIASVFLLKNLLFMIRFK</sequence>
<dbReference type="Proteomes" id="UP000186074">
    <property type="component" value="Chromosome"/>
</dbReference>
<dbReference type="STRING" id="1850254.LPB137_09665"/>
<dbReference type="RefSeq" id="WP_076087496.1">
    <property type="nucleotide sequence ID" value="NZ_CP019070.1"/>
</dbReference>
<evidence type="ECO:0000313" key="3">
    <source>
        <dbReference type="Proteomes" id="UP000186074"/>
    </source>
</evidence>
<feature type="transmembrane region" description="Helical" evidence="1">
    <location>
        <begin position="277"/>
        <end position="300"/>
    </location>
</feature>
<organism evidence="2 3">
    <name type="scientific">Poseidonibacter parvus</name>
    <dbReference type="NCBI Taxonomy" id="1850254"/>
    <lineage>
        <taxon>Bacteria</taxon>
        <taxon>Pseudomonadati</taxon>
        <taxon>Campylobacterota</taxon>
        <taxon>Epsilonproteobacteria</taxon>
        <taxon>Campylobacterales</taxon>
        <taxon>Arcobacteraceae</taxon>
        <taxon>Poseidonibacter</taxon>
    </lineage>
</organism>
<feature type="transmembrane region" description="Helical" evidence="1">
    <location>
        <begin position="187"/>
        <end position="208"/>
    </location>
</feature>
<keyword evidence="3" id="KW-1185">Reference proteome</keyword>
<keyword evidence="1" id="KW-1133">Transmembrane helix</keyword>
<dbReference type="KEGG" id="alp:LPB137_09665"/>
<feature type="transmembrane region" description="Helical" evidence="1">
    <location>
        <begin position="220"/>
        <end position="239"/>
    </location>
</feature>
<feature type="transmembrane region" description="Helical" evidence="1">
    <location>
        <begin position="12"/>
        <end position="34"/>
    </location>
</feature>
<accession>A0A1P8KNI5</accession>
<feature type="transmembrane region" description="Helical" evidence="1">
    <location>
        <begin position="245"/>
        <end position="265"/>
    </location>
</feature>
<protein>
    <submittedName>
        <fullName evidence="2">Uncharacterized protein</fullName>
    </submittedName>
</protein>
<evidence type="ECO:0000256" key="1">
    <source>
        <dbReference type="SAM" id="Phobius"/>
    </source>
</evidence>
<keyword evidence="1" id="KW-0472">Membrane</keyword>
<keyword evidence="1" id="KW-0812">Transmembrane</keyword>
<feature type="transmembrane region" description="Helical" evidence="1">
    <location>
        <begin position="85"/>
        <end position="104"/>
    </location>
</feature>
<feature type="transmembrane region" description="Helical" evidence="1">
    <location>
        <begin position="145"/>
        <end position="167"/>
    </location>
</feature>
<proteinExistence type="predicted"/>
<name>A0A1P8KNI5_9BACT</name>
<feature type="transmembrane region" description="Helical" evidence="1">
    <location>
        <begin position="312"/>
        <end position="336"/>
    </location>
</feature>
<feature type="transmembrane region" description="Helical" evidence="1">
    <location>
        <begin position="364"/>
        <end position="382"/>
    </location>
</feature>
<evidence type="ECO:0000313" key="2">
    <source>
        <dbReference type="EMBL" id="APW66108.1"/>
    </source>
</evidence>
<feature type="transmembrane region" description="Helical" evidence="1">
    <location>
        <begin position="110"/>
        <end position="133"/>
    </location>
</feature>
<reference evidence="2 3" key="1">
    <citation type="submission" date="2017-01" db="EMBL/GenBank/DDBJ databases">
        <title>Genome sequencing of Arcobacter sp. LPB0137.</title>
        <authorList>
            <person name="Lee G.-W."/>
            <person name="Yi H."/>
        </authorList>
    </citation>
    <scope>NUCLEOTIDE SEQUENCE [LARGE SCALE GENOMIC DNA]</scope>
    <source>
        <strain evidence="2 3">LPB0137</strain>
    </source>
</reference>
<dbReference type="EMBL" id="CP019070">
    <property type="protein sequence ID" value="APW66108.1"/>
    <property type="molecule type" value="Genomic_DNA"/>
</dbReference>
<gene>
    <name evidence="2" type="ORF">LPB137_09665</name>
</gene>
<feature type="transmembrane region" description="Helical" evidence="1">
    <location>
        <begin position="54"/>
        <end position="73"/>
    </location>
</feature>
<dbReference type="OrthoDB" id="5295665at2"/>
<feature type="transmembrane region" description="Helical" evidence="1">
    <location>
        <begin position="388"/>
        <end position="408"/>
    </location>
</feature>
<dbReference type="AlphaFoldDB" id="A0A1P8KNI5"/>